<dbReference type="InterPro" id="IPR001304">
    <property type="entry name" value="C-type_lectin-like"/>
</dbReference>
<dbReference type="Pfam" id="PF00059">
    <property type="entry name" value="Lectin_C"/>
    <property type="match status" value="1"/>
</dbReference>
<dbReference type="CDD" id="cd00037">
    <property type="entry name" value="CLECT"/>
    <property type="match status" value="1"/>
</dbReference>
<dbReference type="InterPro" id="IPR016187">
    <property type="entry name" value="CTDL_fold"/>
</dbReference>
<sequence length="174" mass="19477">MWITIAILSAVCSAYIKKETNWTKLEATGFHYKGYWSDAFTKFEEAEKKCHDLGAYLVSIHSKEENEFVNGLVGGNSPEDIIAIGLKGKNSSSSWRWTDGSVMDFSHRDPKGFIYEDEGCFLLVFRPTDSKQQKIRLQSLQRDPTLPLLLTTKLTRKSASLSVGALDHVVATVA</sequence>
<dbReference type="SMART" id="SM00034">
    <property type="entry name" value="CLECT"/>
    <property type="match status" value="1"/>
</dbReference>
<dbReference type="PROSITE" id="PS50041">
    <property type="entry name" value="C_TYPE_LECTIN_2"/>
    <property type="match status" value="1"/>
</dbReference>
<dbReference type="Gene3D" id="3.10.100.10">
    <property type="entry name" value="Mannose-Binding Protein A, subunit A"/>
    <property type="match status" value="1"/>
</dbReference>
<proteinExistence type="predicted"/>
<dbReference type="OrthoDB" id="5860166at2759"/>
<feature type="domain" description="C-type lectin" evidence="1">
    <location>
        <begin position="43"/>
        <end position="123"/>
    </location>
</feature>
<dbReference type="PANTHER" id="PTHR22803">
    <property type="entry name" value="MANNOSE, PHOSPHOLIPASE, LECTIN RECEPTOR RELATED"/>
    <property type="match status" value="1"/>
</dbReference>
<organism evidence="2 3">
    <name type="scientific">Ancylostoma duodenale</name>
    <dbReference type="NCBI Taxonomy" id="51022"/>
    <lineage>
        <taxon>Eukaryota</taxon>
        <taxon>Metazoa</taxon>
        <taxon>Ecdysozoa</taxon>
        <taxon>Nematoda</taxon>
        <taxon>Chromadorea</taxon>
        <taxon>Rhabditida</taxon>
        <taxon>Rhabditina</taxon>
        <taxon>Rhabditomorpha</taxon>
        <taxon>Strongyloidea</taxon>
        <taxon>Ancylostomatidae</taxon>
        <taxon>Ancylostomatinae</taxon>
        <taxon>Ancylostoma</taxon>
    </lineage>
</organism>
<dbReference type="SUPFAM" id="SSF56436">
    <property type="entry name" value="C-type lectin-like"/>
    <property type="match status" value="1"/>
</dbReference>
<dbReference type="InterPro" id="IPR050111">
    <property type="entry name" value="C-type_lectin/snaclec_domain"/>
</dbReference>
<accession>A0A0C2D9G6</accession>
<dbReference type="InterPro" id="IPR016186">
    <property type="entry name" value="C-type_lectin-like/link_sf"/>
</dbReference>
<protein>
    <submittedName>
        <fullName evidence="2">Lectin C-type domain protein</fullName>
    </submittedName>
</protein>
<dbReference type="AlphaFoldDB" id="A0A0C2D9G6"/>
<name>A0A0C2D9G6_9BILA</name>
<dbReference type="EMBL" id="KN727148">
    <property type="protein sequence ID" value="KIH66373.1"/>
    <property type="molecule type" value="Genomic_DNA"/>
</dbReference>
<reference evidence="2 3" key="1">
    <citation type="submission" date="2013-12" db="EMBL/GenBank/DDBJ databases">
        <title>Draft genome of the parsitic nematode Ancylostoma duodenale.</title>
        <authorList>
            <person name="Mitreva M."/>
        </authorList>
    </citation>
    <scope>NUCLEOTIDE SEQUENCE [LARGE SCALE GENOMIC DNA]</scope>
    <source>
        <strain evidence="2 3">Zhejiang</strain>
    </source>
</reference>
<evidence type="ECO:0000259" key="1">
    <source>
        <dbReference type="PROSITE" id="PS50041"/>
    </source>
</evidence>
<evidence type="ECO:0000313" key="3">
    <source>
        <dbReference type="Proteomes" id="UP000054047"/>
    </source>
</evidence>
<evidence type="ECO:0000313" key="2">
    <source>
        <dbReference type="EMBL" id="KIH66373.1"/>
    </source>
</evidence>
<gene>
    <name evidence="2" type="ORF">ANCDUO_03302</name>
</gene>
<dbReference type="Proteomes" id="UP000054047">
    <property type="component" value="Unassembled WGS sequence"/>
</dbReference>
<keyword evidence="3" id="KW-1185">Reference proteome</keyword>